<dbReference type="STRING" id="582851.GCA_900162665_00327"/>
<evidence type="ECO:0000256" key="10">
    <source>
        <dbReference type="PIRSR" id="PIRSR614732-1"/>
    </source>
</evidence>
<evidence type="ECO:0000256" key="7">
    <source>
        <dbReference type="ARBA" id="ARBA00049157"/>
    </source>
</evidence>
<name>A0A511ZGJ6_9BACI</name>
<comment type="pathway">
    <text evidence="2 9 12">Pyrimidine metabolism; UMP biosynthesis via de novo pathway; UMP from orotate: step 2/2.</text>
</comment>
<dbReference type="InterPro" id="IPR001754">
    <property type="entry name" value="OMPdeCOase_dom"/>
</dbReference>
<dbReference type="InterPro" id="IPR013785">
    <property type="entry name" value="Aldolase_TIM"/>
</dbReference>
<dbReference type="FunFam" id="3.20.20.70:FF:000015">
    <property type="entry name" value="Orotidine 5'-phosphate decarboxylase"/>
    <property type="match status" value="1"/>
</dbReference>
<dbReference type="HAMAP" id="MF_01200_B">
    <property type="entry name" value="OMPdecase_type1_B"/>
    <property type="match status" value="1"/>
</dbReference>
<feature type="domain" description="Orotidine 5'-phosphate decarboxylase" evidence="13">
    <location>
        <begin position="2"/>
        <end position="221"/>
    </location>
</feature>
<keyword evidence="5 9" id="KW-0665">Pyrimidine biosynthesis</keyword>
<gene>
    <name evidence="9 14" type="primary">pyrF</name>
    <name evidence="14" type="ORF">OSO01_13020</name>
</gene>
<evidence type="ECO:0000256" key="12">
    <source>
        <dbReference type="RuleBase" id="RU000512"/>
    </source>
</evidence>
<evidence type="ECO:0000256" key="6">
    <source>
        <dbReference type="ARBA" id="ARBA00023239"/>
    </source>
</evidence>
<evidence type="ECO:0000256" key="5">
    <source>
        <dbReference type="ARBA" id="ARBA00022975"/>
    </source>
</evidence>
<feature type="binding site" evidence="9 11">
    <location>
        <position position="185"/>
    </location>
    <ligand>
        <name>substrate</name>
    </ligand>
</feature>
<sequence>MSIYVALDFPTWADTECFLRENDLAGVPVKVGMELFYREGPAIIEKLQADNHPIFLDLKLHDIPNTVHQAMKNIAPLNVDLVTTHAIGGKEMIYQAKQGLAGSSTKLMAVTILTSMDNDVLDQELGLQGNIEENVIRFASLAKEAGADGVVSSVHEVPVIKKHCGKDFLSITPGIRLADSSQDDQKRVATPGKAKALGSDFLVVGRSITKAENPRKAYEQVLKEWQHGE</sequence>
<dbReference type="GO" id="GO:0006207">
    <property type="term" value="P:'de novo' pyrimidine nucleobase biosynthetic process"/>
    <property type="evidence" value="ECO:0007669"/>
    <property type="project" value="InterPro"/>
</dbReference>
<feature type="active site" description="For OMPdecase activity" evidence="10">
    <location>
        <position position="57"/>
    </location>
</feature>
<keyword evidence="15" id="KW-1185">Reference proteome</keyword>
<dbReference type="SMART" id="SM00934">
    <property type="entry name" value="OMPdecase"/>
    <property type="match status" value="1"/>
</dbReference>
<keyword evidence="4 9" id="KW-0210">Decarboxylase</keyword>
<dbReference type="InterPro" id="IPR014732">
    <property type="entry name" value="OMPdecase"/>
</dbReference>
<feature type="active site" description="Proton donor" evidence="9">
    <location>
        <position position="59"/>
    </location>
</feature>
<evidence type="ECO:0000256" key="2">
    <source>
        <dbReference type="ARBA" id="ARBA00004861"/>
    </source>
</evidence>
<evidence type="ECO:0000256" key="3">
    <source>
        <dbReference type="ARBA" id="ARBA00011738"/>
    </source>
</evidence>
<organism evidence="14 15">
    <name type="scientific">Oceanobacillus sojae</name>
    <dbReference type="NCBI Taxonomy" id="582851"/>
    <lineage>
        <taxon>Bacteria</taxon>
        <taxon>Bacillati</taxon>
        <taxon>Bacillota</taxon>
        <taxon>Bacilli</taxon>
        <taxon>Bacillales</taxon>
        <taxon>Bacillaceae</taxon>
        <taxon>Oceanobacillus</taxon>
    </lineage>
</organism>
<dbReference type="GO" id="GO:0044205">
    <property type="term" value="P:'de novo' UMP biosynthetic process"/>
    <property type="evidence" value="ECO:0007669"/>
    <property type="project" value="UniProtKB-UniRule"/>
</dbReference>
<comment type="caution">
    <text evidence="14">The sequence shown here is derived from an EMBL/GenBank/DDBJ whole genome shotgun (WGS) entry which is preliminary data.</text>
</comment>
<keyword evidence="6 9" id="KW-0456">Lyase</keyword>
<dbReference type="EC" id="4.1.1.23" evidence="9"/>
<feature type="active site" description="For OMPdecase activity" evidence="10">
    <location>
        <position position="59"/>
    </location>
</feature>
<dbReference type="NCBIfam" id="NF001273">
    <property type="entry name" value="PRK00230.1"/>
    <property type="match status" value="1"/>
</dbReference>
<feature type="binding site" evidence="9 11">
    <location>
        <position position="114"/>
    </location>
    <ligand>
        <name>substrate</name>
    </ligand>
</feature>
<dbReference type="GO" id="GO:0004590">
    <property type="term" value="F:orotidine-5'-phosphate decarboxylase activity"/>
    <property type="evidence" value="ECO:0007669"/>
    <property type="project" value="UniProtKB-UniRule"/>
</dbReference>
<comment type="similarity">
    <text evidence="8 9">Belongs to the OMP decarboxylase family. Type 1 subfamily.</text>
</comment>
<dbReference type="RefSeq" id="WP_147209598.1">
    <property type="nucleotide sequence ID" value="NZ_BJYM01000004.1"/>
</dbReference>
<dbReference type="PANTHER" id="PTHR32119">
    <property type="entry name" value="OROTIDINE 5'-PHOSPHATE DECARBOXYLASE"/>
    <property type="match status" value="1"/>
</dbReference>
<dbReference type="CDD" id="cd04725">
    <property type="entry name" value="OMP_decarboxylase_like"/>
    <property type="match status" value="1"/>
</dbReference>
<dbReference type="SUPFAM" id="SSF51366">
    <property type="entry name" value="Ribulose-phoshate binding barrel"/>
    <property type="match status" value="1"/>
</dbReference>
<evidence type="ECO:0000313" key="14">
    <source>
        <dbReference type="EMBL" id="GEN86563.1"/>
    </source>
</evidence>
<feature type="binding site" evidence="9 11">
    <location>
        <position position="205"/>
    </location>
    <ligand>
        <name>substrate</name>
    </ligand>
</feature>
<comment type="function">
    <text evidence="1 9">Catalyzes the decarboxylation of orotidine 5'-monophosphate (OMP) to uridine 5'-monophosphate (UMP).</text>
</comment>
<dbReference type="GO" id="GO:0005829">
    <property type="term" value="C:cytosol"/>
    <property type="evidence" value="ECO:0007669"/>
    <property type="project" value="TreeGrafter"/>
</dbReference>
<comment type="subunit">
    <text evidence="3 9">Homodimer.</text>
</comment>
<dbReference type="EMBL" id="BJYM01000004">
    <property type="protein sequence ID" value="GEN86563.1"/>
    <property type="molecule type" value="Genomic_DNA"/>
</dbReference>
<feature type="binding site" evidence="9 11">
    <location>
        <position position="30"/>
    </location>
    <ligand>
        <name>substrate</name>
    </ligand>
</feature>
<dbReference type="PROSITE" id="PS00156">
    <property type="entry name" value="OMPDECASE"/>
    <property type="match status" value="1"/>
</dbReference>
<dbReference type="Pfam" id="PF00215">
    <property type="entry name" value="OMPdecase"/>
    <property type="match status" value="1"/>
</dbReference>
<feature type="binding site" evidence="9 11">
    <location>
        <position position="206"/>
    </location>
    <ligand>
        <name>substrate</name>
    </ligand>
</feature>
<reference evidence="14 15" key="1">
    <citation type="submission" date="2019-07" db="EMBL/GenBank/DDBJ databases">
        <title>Whole genome shotgun sequence of Oceanobacillus sojae NBRC 105379.</title>
        <authorList>
            <person name="Hosoyama A."/>
            <person name="Uohara A."/>
            <person name="Ohji S."/>
            <person name="Ichikawa N."/>
        </authorList>
    </citation>
    <scope>NUCLEOTIDE SEQUENCE [LARGE SCALE GENOMIC DNA]</scope>
    <source>
        <strain evidence="14 15">NBRC 105379</strain>
    </source>
</reference>
<evidence type="ECO:0000256" key="9">
    <source>
        <dbReference type="HAMAP-Rule" id="MF_01200"/>
    </source>
</evidence>
<evidence type="ECO:0000259" key="13">
    <source>
        <dbReference type="SMART" id="SM00934"/>
    </source>
</evidence>
<accession>A0A511ZGJ6</accession>
<evidence type="ECO:0000256" key="1">
    <source>
        <dbReference type="ARBA" id="ARBA00002356"/>
    </source>
</evidence>
<dbReference type="OrthoDB" id="9806203at2"/>
<evidence type="ECO:0000313" key="15">
    <source>
        <dbReference type="Proteomes" id="UP000321558"/>
    </source>
</evidence>
<dbReference type="InterPro" id="IPR018089">
    <property type="entry name" value="OMPdecase_AS"/>
</dbReference>
<evidence type="ECO:0000256" key="4">
    <source>
        <dbReference type="ARBA" id="ARBA00022793"/>
    </source>
</evidence>
<dbReference type="Gene3D" id="3.20.20.70">
    <property type="entry name" value="Aldolase class I"/>
    <property type="match status" value="1"/>
</dbReference>
<feature type="active site" description="For OMPdecase activity" evidence="10">
    <location>
        <position position="62"/>
    </location>
</feature>
<proteinExistence type="inferred from homology"/>
<evidence type="ECO:0000256" key="8">
    <source>
        <dbReference type="ARBA" id="ARBA00061012"/>
    </source>
</evidence>
<protein>
    <recommendedName>
        <fullName evidence="9">Orotidine 5'-phosphate decarboxylase</fullName>
        <ecNumber evidence="9">4.1.1.23</ecNumber>
    </recommendedName>
    <alternativeName>
        <fullName evidence="9">OMP decarboxylase</fullName>
        <shortName evidence="9">OMPDCase</shortName>
        <shortName evidence="9">OMPdecase</shortName>
    </alternativeName>
</protein>
<dbReference type="AlphaFoldDB" id="A0A511ZGJ6"/>
<feature type="binding site" evidence="9 11">
    <location>
        <position position="8"/>
    </location>
    <ligand>
        <name>substrate</name>
    </ligand>
</feature>
<feature type="binding site" evidence="9">
    <location>
        <begin position="57"/>
        <end position="66"/>
    </location>
    <ligand>
        <name>substrate</name>
    </ligand>
</feature>
<dbReference type="PANTHER" id="PTHR32119:SF2">
    <property type="entry name" value="OROTIDINE 5'-PHOSPHATE DECARBOXYLASE"/>
    <property type="match status" value="1"/>
</dbReference>
<feature type="binding site" evidence="9 11">
    <location>
        <position position="176"/>
    </location>
    <ligand>
        <name>substrate</name>
    </ligand>
</feature>
<dbReference type="UniPathway" id="UPA00070">
    <property type="reaction ID" value="UER00120"/>
</dbReference>
<evidence type="ECO:0000256" key="11">
    <source>
        <dbReference type="PIRSR" id="PIRSR614732-2"/>
    </source>
</evidence>
<dbReference type="Proteomes" id="UP000321558">
    <property type="component" value="Unassembled WGS sequence"/>
</dbReference>
<dbReference type="InterPro" id="IPR011060">
    <property type="entry name" value="RibuloseP-bd_barrel"/>
</dbReference>
<dbReference type="NCBIfam" id="TIGR01740">
    <property type="entry name" value="pyrF"/>
    <property type="match status" value="1"/>
</dbReference>
<dbReference type="InterPro" id="IPR047596">
    <property type="entry name" value="OMPdecase_bac"/>
</dbReference>
<comment type="catalytic activity">
    <reaction evidence="7 9 12">
        <text>orotidine 5'-phosphate + H(+) = UMP + CO2</text>
        <dbReference type="Rhea" id="RHEA:11596"/>
        <dbReference type="ChEBI" id="CHEBI:15378"/>
        <dbReference type="ChEBI" id="CHEBI:16526"/>
        <dbReference type="ChEBI" id="CHEBI:57538"/>
        <dbReference type="ChEBI" id="CHEBI:57865"/>
        <dbReference type="EC" id="4.1.1.23"/>
    </reaction>
</comment>